<feature type="region of interest" description="Disordered" evidence="8">
    <location>
        <begin position="97"/>
        <end position="116"/>
    </location>
</feature>
<dbReference type="InterPro" id="IPR001304">
    <property type="entry name" value="C-type_lectin-like"/>
</dbReference>
<feature type="domain" description="C-type lectin" evidence="10">
    <location>
        <begin position="471"/>
        <end position="542"/>
    </location>
</feature>
<dbReference type="PROSITE" id="PS50041">
    <property type="entry name" value="C_TYPE_LECTIN_2"/>
    <property type="match status" value="3"/>
</dbReference>
<feature type="transmembrane region" description="Helical" evidence="9">
    <location>
        <begin position="75"/>
        <end position="94"/>
    </location>
</feature>
<dbReference type="Gene3D" id="1.10.287.770">
    <property type="entry name" value="YojJ-like"/>
    <property type="match status" value="1"/>
</dbReference>
<dbReference type="InterPro" id="IPR033992">
    <property type="entry name" value="NKR-like_CTLD"/>
</dbReference>
<accession>A0ABM3XKZ3</accession>
<dbReference type="Pfam" id="PF00059">
    <property type="entry name" value="Lectin_C"/>
    <property type="match status" value="3"/>
</dbReference>
<evidence type="ECO:0000256" key="6">
    <source>
        <dbReference type="ARBA" id="ARBA00023136"/>
    </source>
</evidence>
<keyword evidence="11" id="KW-1185">Reference proteome</keyword>
<feature type="compositionally biased region" description="Polar residues" evidence="8">
    <location>
        <begin position="97"/>
        <end position="111"/>
    </location>
</feature>
<evidence type="ECO:0000256" key="2">
    <source>
        <dbReference type="ARBA" id="ARBA00022692"/>
    </source>
</evidence>
<feature type="compositionally biased region" description="Basic and acidic residues" evidence="8">
    <location>
        <begin position="388"/>
        <end position="401"/>
    </location>
</feature>
<comment type="subcellular location">
    <subcellularLocation>
        <location evidence="1">Membrane</location>
        <topology evidence="1">Single-pass type II membrane protein</topology>
    </subcellularLocation>
</comment>
<dbReference type="SMART" id="SM00034">
    <property type="entry name" value="CLECT"/>
    <property type="match status" value="3"/>
</dbReference>
<sequence length="542" mass="61074">MTATMKNQTVTYAELNLVKVSKKQQRKPKNSESSILVPEQEIIYADLNLHTASQALQGKDKHYLCKGLSFPLEKLLAGILGFLCVAMISTMIAVKPRNTTSDETNSSPQADTSKKKCNHCPKGWVTYSNNCYYNTHEKKTWNESVKDCASKNSSLLSIDNEEEVTFLSSISTLSWINVFREGSDQPWRSRNGSTFKLEIKGQTSGKDCAVLFSSGLKADNCVSLQIYNCKKKLNQEKMDNQIVTYAELNTAKNSEKQQLNPKGTKGLTSAPCYEITYVELCFQNASQDLKEYGKHCQCKEEWFAYSGNCYYYSSEPKPWKESVMVCASNNSNLLSIDNKEEMDFLRSIAIVSWIGVPDESSVHPWIPIDGSISKPTAGPSQHTAAEMSDQRQNHPERDLDSRGQQMKGLPFPPGKVMAEVLGIICFVLLSTIVKVTVLISYTVEAEQSNSSPKAWNQKEKYNHCPKGWVTYSNNCYYNTHEMNTWNESVKDCASKNSSLLYIDNKEEVTFLSSISVVSWIDVFREGSDQPWRSRNGSTFKLE</sequence>
<evidence type="ECO:0000313" key="11">
    <source>
        <dbReference type="Proteomes" id="UP001652624"/>
    </source>
</evidence>
<evidence type="ECO:0000256" key="3">
    <source>
        <dbReference type="ARBA" id="ARBA00022734"/>
    </source>
</evidence>
<keyword evidence="3" id="KW-0430">Lectin</keyword>
<feature type="region of interest" description="Disordered" evidence="8">
    <location>
        <begin position="375"/>
        <end position="408"/>
    </location>
</feature>
<dbReference type="Gene3D" id="3.10.100.10">
    <property type="entry name" value="Mannose-Binding Protein A, subunit A"/>
    <property type="match status" value="3"/>
</dbReference>
<dbReference type="SUPFAM" id="SSF56436">
    <property type="entry name" value="C-type lectin-like"/>
    <property type="match status" value="3"/>
</dbReference>
<dbReference type="PANTHER" id="PTHR22800">
    <property type="entry name" value="C-TYPE LECTIN PROTEINS"/>
    <property type="match status" value="1"/>
</dbReference>
<keyword evidence="2 9" id="KW-0812">Transmembrane</keyword>
<evidence type="ECO:0000313" key="12">
    <source>
        <dbReference type="RefSeq" id="XP_060049486.1"/>
    </source>
</evidence>
<evidence type="ECO:0000256" key="9">
    <source>
        <dbReference type="SAM" id="Phobius"/>
    </source>
</evidence>
<evidence type="ECO:0000256" key="1">
    <source>
        <dbReference type="ARBA" id="ARBA00004606"/>
    </source>
</evidence>
<dbReference type="InterPro" id="IPR016187">
    <property type="entry name" value="CTDL_fold"/>
</dbReference>
<feature type="domain" description="C-type lectin" evidence="10">
    <location>
        <begin position="305"/>
        <end position="371"/>
    </location>
</feature>
<evidence type="ECO:0000256" key="4">
    <source>
        <dbReference type="ARBA" id="ARBA00022968"/>
    </source>
</evidence>
<dbReference type="GeneID" id="132539341"/>
<organism evidence="11 12">
    <name type="scientific">Erinaceus europaeus</name>
    <name type="common">Western European hedgehog</name>
    <dbReference type="NCBI Taxonomy" id="9365"/>
    <lineage>
        <taxon>Eukaryota</taxon>
        <taxon>Metazoa</taxon>
        <taxon>Chordata</taxon>
        <taxon>Craniata</taxon>
        <taxon>Vertebrata</taxon>
        <taxon>Euteleostomi</taxon>
        <taxon>Mammalia</taxon>
        <taxon>Eutheria</taxon>
        <taxon>Laurasiatheria</taxon>
        <taxon>Eulipotyphla</taxon>
        <taxon>Erinaceidae</taxon>
        <taxon>Erinaceinae</taxon>
        <taxon>Erinaceus</taxon>
    </lineage>
</organism>
<protein>
    <submittedName>
        <fullName evidence="12">Uncharacterized protein LOC132539341</fullName>
    </submittedName>
</protein>
<feature type="domain" description="C-type lectin" evidence="10">
    <location>
        <begin position="127"/>
        <end position="230"/>
    </location>
</feature>
<evidence type="ECO:0000259" key="10">
    <source>
        <dbReference type="PROSITE" id="PS50041"/>
    </source>
</evidence>
<evidence type="ECO:0000256" key="8">
    <source>
        <dbReference type="SAM" id="MobiDB-lite"/>
    </source>
</evidence>
<feature type="transmembrane region" description="Helical" evidence="9">
    <location>
        <begin position="416"/>
        <end position="441"/>
    </location>
</feature>
<keyword evidence="5 9" id="KW-1133">Transmembrane helix</keyword>
<keyword evidence="4" id="KW-0735">Signal-anchor</keyword>
<name>A0ABM3XKZ3_ERIEU</name>
<dbReference type="InterPro" id="IPR016186">
    <property type="entry name" value="C-type_lectin-like/link_sf"/>
</dbReference>
<proteinExistence type="predicted"/>
<keyword evidence="7" id="KW-0325">Glycoprotein</keyword>
<evidence type="ECO:0000256" key="7">
    <source>
        <dbReference type="ARBA" id="ARBA00023180"/>
    </source>
</evidence>
<dbReference type="InterPro" id="IPR050919">
    <property type="entry name" value="NKG2/CD94_NK_receptors"/>
</dbReference>
<gene>
    <name evidence="12" type="primary">LOC132539341</name>
</gene>
<dbReference type="Proteomes" id="UP001652624">
    <property type="component" value="Chromosome 7"/>
</dbReference>
<dbReference type="CDD" id="cd03593">
    <property type="entry name" value="CLECT_NK_receptors_like"/>
    <property type="match status" value="2"/>
</dbReference>
<evidence type="ECO:0000256" key="5">
    <source>
        <dbReference type="ARBA" id="ARBA00022989"/>
    </source>
</evidence>
<reference evidence="12" key="1">
    <citation type="submission" date="2025-08" db="UniProtKB">
        <authorList>
            <consortium name="RefSeq"/>
        </authorList>
    </citation>
    <scope>IDENTIFICATION</scope>
</reference>
<dbReference type="PANTHER" id="PTHR22800:SF242">
    <property type="entry name" value="NKG2-A_NKG2-B TYPE II INTEGRAL MEMBRANE PROTEIN"/>
    <property type="match status" value="1"/>
</dbReference>
<keyword evidence="6 9" id="KW-0472">Membrane</keyword>
<dbReference type="RefSeq" id="XP_060049486.1">
    <property type="nucleotide sequence ID" value="XM_060193503.1"/>
</dbReference>